<sequence>MTLNIDDLIDRLAARPLDRSLDGLEWDVTRGIARRSADLKAGAALAPVRVASVSLALAMGVTAGGLAAASTVAAPQQLNTFSVAAHLAPSTLLEGER</sequence>
<evidence type="ECO:0008006" key="3">
    <source>
        <dbReference type="Google" id="ProtNLM"/>
    </source>
</evidence>
<keyword evidence="2" id="KW-1185">Reference proteome</keyword>
<protein>
    <recommendedName>
        <fullName evidence="3">Anti-sigma factor</fullName>
    </recommendedName>
</protein>
<dbReference type="KEGG" id="chq:AQ619_18160"/>
<keyword evidence="1" id="KW-0614">Plasmid</keyword>
<dbReference type="Proteomes" id="UP000056905">
    <property type="component" value="Plasmid pCB4"/>
</dbReference>
<reference evidence="1 2" key="1">
    <citation type="submission" date="2015-10" db="EMBL/GenBank/DDBJ databases">
        <title>Conservation of the essential genome among Caulobacter and Brevundimonas species.</title>
        <authorList>
            <person name="Scott D."/>
            <person name="Ely B."/>
        </authorList>
    </citation>
    <scope>NUCLEOTIDE SEQUENCE [LARGE SCALE GENOMIC DNA]</scope>
    <source>
        <strain evidence="1 2">CB4</strain>
        <plasmid evidence="2">CB4 Plasmid</plasmid>
    </source>
</reference>
<geneLocation type="plasmid" evidence="2">
    <name>CB4 Plasmid</name>
</geneLocation>
<evidence type="ECO:0000313" key="1">
    <source>
        <dbReference type="EMBL" id="ALL15414.1"/>
    </source>
</evidence>
<organism evidence="1 2">
    <name type="scientific">Caulobacter henricii</name>
    <dbReference type="NCBI Taxonomy" id="69395"/>
    <lineage>
        <taxon>Bacteria</taxon>
        <taxon>Pseudomonadati</taxon>
        <taxon>Pseudomonadota</taxon>
        <taxon>Alphaproteobacteria</taxon>
        <taxon>Caulobacterales</taxon>
        <taxon>Caulobacteraceae</taxon>
        <taxon>Caulobacter</taxon>
    </lineage>
</organism>
<evidence type="ECO:0000313" key="2">
    <source>
        <dbReference type="Proteomes" id="UP000056905"/>
    </source>
</evidence>
<dbReference type="EMBL" id="CP013003">
    <property type="protein sequence ID" value="ALL15414.1"/>
    <property type="molecule type" value="Genomic_DNA"/>
</dbReference>
<dbReference type="OrthoDB" id="7189567at2"/>
<gene>
    <name evidence="1" type="ORF">AQ619_18160</name>
</gene>
<proteinExistence type="predicted"/>
<accession>A0A0P0P458</accession>
<dbReference type="AlphaFoldDB" id="A0A0P0P458"/>
<name>A0A0P0P458_9CAUL</name>
<dbReference type="RefSeq" id="WP_062151880.1">
    <property type="nucleotide sequence ID" value="NZ_CP013003.1"/>
</dbReference>